<evidence type="ECO:0000256" key="8">
    <source>
        <dbReference type="ARBA" id="ARBA00022919"/>
    </source>
</evidence>
<keyword evidence="10" id="KW-0443">Lipid metabolism</keyword>
<name>A0A0G1KE64_9BACT</name>
<dbReference type="InterPro" id="IPR036691">
    <property type="entry name" value="Endo/exonu/phosph_ase_sf"/>
</dbReference>
<gene>
    <name evidence="13" type="ORF">UW79_C0013G0005</name>
</gene>
<evidence type="ECO:0000256" key="3">
    <source>
        <dbReference type="ARBA" id="ARBA00004991"/>
    </source>
</evidence>
<dbReference type="PANTHER" id="PTHR16320">
    <property type="entry name" value="SPHINGOMYELINASE FAMILY MEMBER"/>
    <property type="match status" value="1"/>
</dbReference>
<accession>A0A0G1KE64</accession>
<dbReference type="GO" id="GO:0004767">
    <property type="term" value="F:sphingomyelin phosphodiesterase activity"/>
    <property type="evidence" value="ECO:0007669"/>
    <property type="project" value="InterPro"/>
</dbReference>
<dbReference type="GO" id="GO:0006665">
    <property type="term" value="P:sphingolipid metabolic process"/>
    <property type="evidence" value="ECO:0007669"/>
    <property type="project" value="UniProtKB-KW"/>
</dbReference>
<keyword evidence="4" id="KW-0812">Transmembrane</keyword>
<keyword evidence="7" id="KW-0460">Magnesium</keyword>
<evidence type="ECO:0000259" key="12">
    <source>
        <dbReference type="Pfam" id="PF03372"/>
    </source>
</evidence>
<dbReference type="Pfam" id="PF03372">
    <property type="entry name" value="Exo_endo_phos"/>
    <property type="match status" value="1"/>
</dbReference>
<keyword evidence="8" id="KW-0746">Sphingolipid metabolism</keyword>
<evidence type="ECO:0000256" key="1">
    <source>
        <dbReference type="ARBA" id="ARBA00004141"/>
    </source>
</evidence>
<comment type="caution">
    <text evidence="13">The sequence shown here is derived from an EMBL/GenBank/DDBJ whole genome shotgun (WGS) entry which is preliminary data.</text>
</comment>
<dbReference type="InterPro" id="IPR038772">
    <property type="entry name" value="Sph/SMPD2-like"/>
</dbReference>
<evidence type="ECO:0000256" key="6">
    <source>
        <dbReference type="ARBA" id="ARBA00022801"/>
    </source>
</evidence>
<keyword evidence="11" id="KW-0472">Membrane</keyword>
<evidence type="ECO:0000256" key="2">
    <source>
        <dbReference type="ARBA" id="ARBA00004760"/>
    </source>
</evidence>
<keyword evidence="9" id="KW-1133">Transmembrane helix</keyword>
<dbReference type="GO" id="GO:0016020">
    <property type="term" value="C:membrane"/>
    <property type="evidence" value="ECO:0007669"/>
    <property type="project" value="UniProtKB-SubCell"/>
</dbReference>
<dbReference type="InterPro" id="IPR005135">
    <property type="entry name" value="Endo/exonuclease/phosphatase"/>
</dbReference>
<comment type="pathway">
    <text evidence="3">Sphingolipid metabolism.</text>
</comment>
<sequence>MPTPLSILNLNCWLFPPPLSSDCEARLTNIIKIINEHGPDIITLQEIWSNKHLRYLKDELSDYTALSSGSMIYNRSGLVTFTKPRPASSKIGFFKLSIKHNPTEWFLHRGYIKVDLKLNNHDFSIINTHLYAPFSTRAKAITEHQFEELIKNIPSSGSVLISGDLNIDEQKFAKMNQDKFLRLCDSQPTSDAKNPYSYGRFNRLMSHENKKIDYMLFRGKILPKSEYQLIQAPFVSDHYPMFCRLNFEF</sequence>
<dbReference type="SUPFAM" id="SSF56219">
    <property type="entry name" value="DNase I-like"/>
    <property type="match status" value="1"/>
</dbReference>
<reference evidence="13 14" key="1">
    <citation type="journal article" date="2015" name="Nature">
        <title>rRNA introns, odd ribosomes, and small enigmatic genomes across a large radiation of phyla.</title>
        <authorList>
            <person name="Brown C.T."/>
            <person name="Hug L.A."/>
            <person name="Thomas B.C."/>
            <person name="Sharon I."/>
            <person name="Castelle C.J."/>
            <person name="Singh A."/>
            <person name="Wilkins M.J."/>
            <person name="Williams K.H."/>
            <person name="Banfield J.F."/>
        </authorList>
    </citation>
    <scope>NUCLEOTIDE SEQUENCE [LARGE SCALE GENOMIC DNA]</scope>
</reference>
<evidence type="ECO:0000256" key="10">
    <source>
        <dbReference type="ARBA" id="ARBA00023098"/>
    </source>
</evidence>
<evidence type="ECO:0000256" key="5">
    <source>
        <dbReference type="ARBA" id="ARBA00022723"/>
    </source>
</evidence>
<dbReference type="Proteomes" id="UP000034032">
    <property type="component" value="Unassembled WGS sequence"/>
</dbReference>
<keyword evidence="6" id="KW-0378">Hydrolase</keyword>
<dbReference type="Gene3D" id="3.60.10.10">
    <property type="entry name" value="Endonuclease/exonuclease/phosphatase"/>
    <property type="match status" value="1"/>
</dbReference>
<dbReference type="EMBL" id="LCJR01000013">
    <property type="protein sequence ID" value="KKT81878.1"/>
    <property type="molecule type" value="Genomic_DNA"/>
</dbReference>
<keyword evidence="5" id="KW-0479">Metal-binding</keyword>
<protein>
    <recommendedName>
        <fullName evidence="12">Endonuclease/exonuclease/phosphatase domain-containing protein</fullName>
    </recommendedName>
</protein>
<organism evidence="13 14">
    <name type="scientific">Candidatus Yanofskybacteria bacterium GW2011_GWA2_44_9</name>
    <dbReference type="NCBI Taxonomy" id="1619025"/>
    <lineage>
        <taxon>Bacteria</taxon>
        <taxon>Candidatus Yanofskyibacteriota</taxon>
    </lineage>
</organism>
<evidence type="ECO:0000256" key="11">
    <source>
        <dbReference type="ARBA" id="ARBA00023136"/>
    </source>
</evidence>
<evidence type="ECO:0000313" key="14">
    <source>
        <dbReference type="Proteomes" id="UP000034032"/>
    </source>
</evidence>
<evidence type="ECO:0000313" key="13">
    <source>
        <dbReference type="EMBL" id="KKT81878.1"/>
    </source>
</evidence>
<comment type="subcellular location">
    <subcellularLocation>
        <location evidence="1">Membrane</location>
        <topology evidence="1">Multi-pass membrane protein</topology>
    </subcellularLocation>
</comment>
<evidence type="ECO:0000256" key="4">
    <source>
        <dbReference type="ARBA" id="ARBA00022692"/>
    </source>
</evidence>
<proteinExistence type="predicted"/>
<feature type="domain" description="Endonuclease/exonuclease/phosphatase" evidence="12">
    <location>
        <begin position="10"/>
        <end position="238"/>
    </location>
</feature>
<comment type="pathway">
    <text evidence="2">Lipid metabolism; sphingolipid metabolism.</text>
</comment>
<dbReference type="PANTHER" id="PTHR16320:SF24">
    <property type="entry name" value="PHOSPHODIESTERASE, PUTATIVE-RELATED"/>
    <property type="match status" value="1"/>
</dbReference>
<dbReference type="GO" id="GO:0046872">
    <property type="term" value="F:metal ion binding"/>
    <property type="evidence" value="ECO:0007669"/>
    <property type="project" value="UniProtKB-KW"/>
</dbReference>
<evidence type="ECO:0000256" key="7">
    <source>
        <dbReference type="ARBA" id="ARBA00022842"/>
    </source>
</evidence>
<evidence type="ECO:0000256" key="9">
    <source>
        <dbReference type="ARBA" id="ARBA00022989"/>
    </source>
</evidence>
<dbReference type="AlphaFoldDB" id="A0A0G1KE64"/>